<evidence type="ECO:0000259" key="2">
    <source>
        <dbReference type="PROSITE" id="PS50076"/>
    </source>
</evidence>
<sequence length="520" mass="56639">MNSTTYPILPSRPIHPHIATSCSNARCNVPLEFPVPSPQPRPGTLLQIRCFACQNVLSHAFYPGQVPSSSLVYDQGSRSSGTPSGEKSASTGGSSSQQQQQRRGRKIGTQDRPLETGYYDILGVPVTATTDDIKKAYRRAAIKHHPDKNPDDPHAEERFKEIAIAYQTLSDDALRRKYNEFGPKESAPEGGYVDPEEVFGAIFGGERFVPIIGNISLARDMKTALQEADDAEGEDEQTQTPRVKDAKGREILSPEEKAKKEEKDRIKAEKDRQKSAEATARAERVNKLVENMERKLSIFTESATGPGDPDVSTSWRTICQLEAEDLKNESYGVELLQTIGFVYVAKAKHHLATNQTFLGVGGWLHNVQGKYHVFSETVSTLRAAIELKSVFDQIQAAEKAGNLSPEDKKKLEEQAAEKGIQALFKGTKLEVESILREVCERVLADPTIPREKAQLRAVALQMLGEAYMGVRKDEGAGVVGGSGSGGGGAGAGHGGGGGYEDADYVKVDTKSSRAREARGR</sequence>
<feature type="compositionally biased region" description="Basic and acidic residues" evidence="1">
    <location>
        <begin position="503"/>
        <end position="520"/>
    </location>
</feature>
<keyword evidence="4" id="KW-1185">Reference proteome</keyword>
<feature type="domain" description="J" evidence="2">
    <location>
        <begin position="117"/>
        <end position="182"/>
    </location>
</feature>
<dbReference type="SUPFAM" id="SSF46565">
    <property type="entry name" value="Chaperone J-domain"/>
    <property type="match status" value="1"/>
</dbReference>
<proteinExistence type="predicted"/>
<dbReference type="PROSITE" id="PS50076">
    <property type="entry name" value="DNAJ_2"/>
    <property type="match status" value="1"/>
</dbReference>
<evidence type="ECO:0000313" key="4">
    <source>
        <dbReference type="Proteomes" id="UP000283269"/>
    </source>
</evidence>
<dbReference type="CDD" id="cd06257">
    <property type="entry name" value="DnaJ"/>
    <property type="match status" value="1"/>
</dbReference>
<evidence type="ECO:0000313" key="3">
    <source>
        <dbReference type="EMBL" id="PPQ70072.1"/>
    </source>
</evidence>
<feature type="compositionally biased region" description="Low complexity" evidence="1">
    <location>
        <begin position="92"/>
        <end position="101"/>
    </location>
</feature>
<dbReference type="SMART" id="SM00271">
    <property type="entry name" value="DnaJ"/>
    <property type="match status" value="1"/>
</dbReference>
<accession>A0A409VUZ3</accession>
<dbReference type="Pfam" id="PF14308">
    <property type="entry name" value="DnaJ-X"/>
    <property type="match status" value="1"/>
</dbReference>
<organism evidence="3 4">
    <name type="scientific">Psilocybe cyanescens</name>
    <dbReference type="NCBI Taxonomy" id="93625"/>
    <lineage>
        <taxon>Eukaryota</taxon>
        <taxon>Fungi</taxon>
        <taxon>Dikarya</taxon>
        <taxon>Basidiomycota</taxon>
        <taxon>Agaricomycotina</taxon>
        <taxon>Agaricomycetes</taxon>
        <taxon>Agaricomycetidae</taxon>
        <taxon>Agaricales</taxon>
        <taxon>Agaricineae</taxon>
        <taxon>Strophariaceae</taxon>
        <taxon>Psilocybe</taxon>
    </lineage>
</organism>
<feature type="region of interest" description="Disordered" evidence="1">
    <location>
        <begin position="226"/>
        <end position="282"/>
    </location>
</feature>
<dbReference type="AlphaFoldDB" id="A0A409VUZ3"/>
<dbReference type="OrthoDB" id="552049at2759"/>
<feature type="compositionally biased region" description="Polar residues" evidence="1">
    <location>
        <begin position="72"/>
        <end position="91"/>
    </location>
</feature>
<dbReference type="InterPro" id="IPR018253">
    <property type="entry name" value="DnaJ_domain_CS"/>
</dbReference>
<dbReference type="InterPro" id="IPR036869">
    <property type="entry name" value="J_dom_sf"/>
</dbReference>
<name>A0A409VUZ3_PSICY</name>
<dbReference type="PANTHER" id="PTHR44924">
    <property type="entry name" value="DNAJ SUBFAMILY A MEMBER 2"/>
    <property type="match status" value="1"/>
</dbReference>
<dbReference type="Pfam" id="PF00226">
    <property type="entry name" value="DnaJ"/>
    <property type="match status" value="1"/>
</dbReference>
<gene>
    <name evidence="3" type="ORF">CVT25_006549</name>
</gene>
<feature type="compositionally biased region" description="Acidic residues" evidence="1">
    <location>
        <begin position="227"/>
        <end position="237"/>
    </location>
</feature>
<reference evidence="3 4" key="1">
    <citation type="journal article" date="2018" name="Evol. Lett.">
        <title>Horizontal gene cluster transfer increased hallucinogenic mushroom diversity.</title>
        <authorList>
            <person name="Reynolds H.T."/>
            <person name="Vijayakumar V."/>
            <person name="Gluck-Thaler E."/>
            <person name="Korotkin H.B."/>
            <person name="Matheny P.B."/>
            <person name="Slot J.C."/>
        </authorList>
    </citation>
    <scope>NUCLEOTIDE SEQUENCE [LARGE SCALE GENOMIC DNA]</scope>
    <source>
        <strain evidence="3 4">2631</strain>
    </source>
</reference>
<feature type="compositionally biased region" description="Basic and acidic residues" evidence="1">
    <location>
        <begin position="242"/>
        <end position="282"/>
    </location>
</feature>
<dbReference type="STRING" id="93625.A0A409VUZ3"/>
<protein>
    <recommendedName>
        <fullName evidence="2">J domain-containing protein</fullName>
    </recommendedName>
</protein>
<comment type="caution">
    <text evidence="3">The sequence shown here is derived from an EMBL/GenBank/DDBJ whole genome shotgun (WGS) entry which is preliminary data.</text>
</comment>
<dbReference type="InParanoid" id="A0A409VUZ3"/>
<feature type="region of interest" description="Disordered" evidence="1">
    <location>
        <begin position="72"/>
        <end position="112"/>
    </location>
</feature>
<dbReference type="InterPro" id="IPR026894">
    <property type="entry name" value="DnaJ_X"/>
</dbReference>
<dbReference type="PRINTS" id="PR00625">
    <property type="entry name" value="JDOMAIN"/>
</dbReference>
<dbReference type="PANTHER" id="PTHR44924:SF1">
    <property type="entry name" value="DNAJ SUBFAMILY A MEMBER 2"/>
    <property type="match status" value="1"/>
</dbReference>
<feature type="region of interest" description="Disordered" evidence="1">
    <location>
        <begin position="479"/>
        <end position="520"/>
    </location>
</feature>
<dbReference type="PROSITE" id="PS00636">
    <property type="entry name" value="DNAJ_1"/>
    <property type="match status" value="1"/>
</dbReference>
<dbReference type="Proteomes" id="UP000283269">
    <property type="component" value="Unassembled WGS sequence"/>
</dbReference>
<dbReference type="InterPro" id="IPR001623">
    <property type="entry name" value="DnaJ_domain"/>
</dbReference>
<feature type="compositionally biased region" description="Gly residues" evidence="1">
    <location>
        <begin position="479"/>
        <end position="499"/>
    </location>
</feature>
<evidence type="ECO:0000256" key="1">
    <source>
        <dbReference type="SAM" id="MobiDB-lite"/>
    </source>
</evidence>
<dbReference type="EMBL" id="NHYD01003915">
    <property type="protein sequence ID" value="PPQ70072.1"/>
    <property type="molecule type" value="Genomic_DNA"/>
</dbReference>
<dbReference type="Gene3D" id="1.10.287.110">
    <property type="entry name" value="DnaJ domain"/>
    <property type="match status" value="1"/>
</dbReference>